<feature type="domain" description="YodL-like" evidence="2">
    <location>
        <begin position="6"/>
        <end position="101"/>
    </location>
</feature>
<reference evidence="5" key="1">
    <citation type="journal article" date="2021" name="PeerJ">
        <title>Extensive microbial diversity within the chicken gut microbiome revealed by metagenomics and culture.</title>
        <authorList>
            <person name="Gilroy R."/>
            <person name="Ravi A."/>
            <person name="Getino M."/>
            <person name="Pursley I."/>
            <person name="Horton D.L."/>
            <person name="Alikhan N.F."/>
            <person name="Baker D."/>
            <person name="Gharbi K."/>
            <person name="Hall N."/>
            <person name="Watson M."/>
            <person name="Adriaenssens E.M."/>
            <person name="Foster-Nyarko E."/>
            <person name="Jarju S."/>
            <person name="Secka A."/>
            <person name="Antonio M."/>
            <person name="Oren A."/>
            <person name="Chaudhuri R.R."/>
            <person name="La Ragione R."/>
            <person name="Hildebrand F."/>
            <person name="Pallen M.J."/>
        </authorList>
    </citation>
    <scope>NUCLEOTIDE SEQUENCE</scope>
    <source>
        <strain evidence="5">ChiSjej1B19-5720</strain>
    </source>
</reference>
<dbReference type="Pfam" id="PF14191">
    <property type="entry name" value="YodL"/>
    <property type="match status" value="1"/>
</dbReference>
<evidence type="ECO:0000256" key="1">
    <source>
        <dbReference type="SAM" id="MobiDB-lite"/>
    </source>
</evidence>
<dbReference type="Pfam" id="PF18832">
    <property type="entry name" value="LPD18"/>
    <property type="match status" value="1"/>
</dbReference>
<feature type="region of interest" description="Disordered" evidence="1">
    <location>
        <begin position="265"/>
        <end position="285"/>
    </location>
</feature>
<dbReference type="InterPro" id="IPR041258">
    <property type="entry name" value="LPD18"/>
</dbReference>
<accession>A0A9D2LSH1</accession>
<dbReference type="EMBL" id="DWYZ01000139">
    <property type="protein sequence ID" value="HJB28562.1"/>
    <property type="molecule type" value="Genomic_DNA"/>
</dbReference>
<reference evidence="5" key="2">
    <citation type="submission" date="2021-04" db="EMBL/GenBank/DDBJ databases">
        <authorList>
            <person name="Gilroy R."/>
        </authorList>
    </citation>
    <scope>NUCLEOTIDE SEQUENCE</scope>
    <source>
        <strain evidence="5">ChiSjej1B19-5720</strain>
    </source>
</reference>
<comment type="caution">
    <text evidence="5">The sequence shown here is derived from an EMBL/GenBank/DDBJ whole genome shotgun (WGS) entry which is preliminary data.</text>
</comment>
<evidence type="ECO:0000313" key="5">
    <source>
        <dbReference type="EMBL" id="HJB28562.1"/>
    </source>
</evidence>
<evidence type="ECO:0000259" key="2">
    <source>
        <dbReference type="Pfam" id="PF14191"/>
    </source>
</evidence>
<proteinExistence type="predicted"/>
<feature type="domain" description="DUF4316" evidence="3">
    <location>
        <begin position="217"/>
        <end position="257"/>
    </location>
</feature>
<dbReference type="InterPro" id="IPR025923">
    <property type="entry name" value="YodL-like_dom"/>
</dbReference>
<gene>
    <name evidence="5" type="ORF">IAA06_07175</name>
</gene>
<evidence type="ECO:0000259" key="3">
    <source>
        <dbReference type="Pfam" id="PF14195"/>
    </source>
</evidence>
<evidence type="ECO:0000259" key="4">
    <source>
        <dbReference type="Pfam" id="PF18832"/>
    </source>
</evidence>
<sequence>MEINQFALYQLKNIPENRMIRFRSYKTLQEEHIQVRFENYEQTYLGRMKPGDTPEKIRRRLEEQPPRFSSCHSLSVSDVLVLNCQGEVTSYYVEKEGFVVIAGFLRIGSSSALISYDTADFHIEGKAGSWLAYDSIIIDGREFFLMEHTTYGAQGENVVLDADGKIVADNVFHGFDETVKQQIREYMNPQVQTPETDKKRMEKPEMENWQKSYENGEYLRSAEMTEEQNYNMIDGRMNNLPSKPRKIGGRISVLDRLHLKQAEIARRSGKSVPQIAAEEMERRRK</sequence>
<feature type="domain" description="Large polyvalent protein-associated" evidence="4">
    <location>
        <begin position="110"/>
        <end position="193"/>
    </location>
</feature>
<dbReference type="Pfam" id="PF14195">
    <property type="entry name" value="DUF4316"/>
    <property type="match status" value="1"/>
</dbReference>
<dbReference type="Proteomes" id="UP000823842">
    <property type="component" value="Unassembled WGS sequence"/>
</dbReference>
<name>A0A9D2LSH1_9FIRM</name>
<dbReference type="InterPro" id="IPR025465">
    <property type="entry name" value="DUF4316"/>
</dbReference>
<organism evidence="5 6">
    <name type="scientific">Candidatus Blautia faecavium</name>
    <dbReference type="NCBI Taxonomy" id="2838487"/>
    <lineage>
        <taxon>Bacteria</taxon>
        <taxon>Bacillati</taxon>
        <taxon>Bacillota</taxon>
        <taxon>Clostridia</taxon>
        <taxon>Lachnospirales</taxon>
        <taxon>Lachnospiraceae</taxon>
        <taxon>Blautia</taxon>
    </lineage>
</organism>
<protein>
    <submittedName>
        <fullName evidence="5">DUF4316 domain-containing protein</fullName>
    </submittedName>
</protein>
<evidence type="ECO:0000313" key="6">
    <source>
        <dbReference type="Proteomes" id="UP000823842"/>
    </source>
</evidence>
<dbReference type="AlphaFoldDB" id="A0A9D2LSH1"/>